<evidence type="ECO:0000313" key="4">
    <source>
        <dbReference type="Proteomes" id="UP000440578"/>
    </source>
</evidence>
<sequence>MRGNISLSTGGAASSGAGPAESVVTPPDRPPAAATDNSLFSPLRPDRSLASESAVEVVPPPAPLLNGLSVRDGESGVQPTTPVPSPRLNGVERSGPPPAAATRVTVAAEVCRGGRPGPDGAAPAPAPAPGGGGAAGDASSSSDRLLALLDGPADGEQRRDVLAELAFGGPAPAAAPRHQDGKGPAQPQQQQPQTHPEPVPHSVVEKLEGLHEMMDDMWWGLRRENFNTQWTFGKHMYEMKTSLQGVVSTIETLKSEVERLREENQYLGCKF</sequence>
<proteinExistence type="predicted"/>
<feature type="coiled-coil region" evidence="1">
    <location>
        <begin position="243"/>
        <end position="270"/>
    </location>
</feature>
<keyword evidence="1" id="KW-0175">Coiled coil</keyword>
<dbReference type="Proteomes" id="UP000440578">
    <property type="component" value="Unassembled WGS sequence"/>
</dbReference>
<organism evidence="3 4">
    <name type="scientific">Amphibalanus amphitrite</name>
    <name type="common">Striped barnacle</name>
    <name type="synonym">Balanus amphitrite</name>
    <dbReference type="NCBI Taxonomy" id="1232801"/>
    <lineage>
        <taxon>Eukaryota</taxon>
        <taxon>Metazoa</taxon>
        <taxon>Ecdysozoa</taxon>
        <taxon>Arthropoda</taxon>
        <taxon>Crustacea</taxon>
        <taxon>Multicrustacea</taxon>
        <taxon>Cirripedia</taxon>
        <taxon>Thoracica</taxon>
        <taxon>Thoracicalcarea</taxon>
        <taxon>Balanomorpha</taxon>
        <taxon>Balanoidea</taxon>
        <taxon>Balanidae</taxon>
        <taxon>Amphibalaninae</taxon>
        <taxon>Amphibalanus</taxon>
    </lineage>
</organism>
<protein>
    <submittedName>
        <fullName evidence="3">Uncharacterized protein</fullName>
    </submittedName>
</protein>
<dbReference type="OrthoDB" id="1602884at2759"/>
<gene>
    <name evidence="3" type="ORF">FJT64_009846</name>
</gene>
<name>A0A6A4VG30_AMPAM</name>
<evidence type="ECO:0000313" key="3">
    <source>
        <dbReference type="EMBL" id="KAF0292109.1"/>
    </source>
</evidence>
<dbReference type="EMBL" id="VIIS01001837">
    <property type="protein sequence ID" value="KAF0292109.1"/>
    <property type="molecule type" value="Genomic_DNA"/>
</dbReference>
<keyword evidence="4" id="KW-1185">Reference proteome</keyword>
<evidence type="ECO:0000256" key="2">
    <source>
        <dbReference type="SAM" id="MobiDB-lite"/>
    </source>
</evidence>
<feature type="region of interest" description="Disordered" evidence="2">
    <location>
        <begin position="170"/>
        <end position="200"/>
    </location>
</feature>
<accession>A0A6A4VG30</accession>
<comment type="caution">
    <text evidence="3">The sequence shown here is derived from an EMBL/GenBank/DDBJ whole genome shotgun (WGS) entry which is preliminary data.</text>
</comment>
<feature type="region of interest" description="Disordered" evidence="2">
    <location>
        <begin position="1"/>
        <end position="141"/>
    </location>
</feature>
<evidence type="ECO:0000256" key="1">
    <source>
        <dbReference type="SAM" id="Coils"/>
    </source>
</evidence>
<dbReference type="AlphaFoldDB" id="A0A6A4VG30"/>
<feature type="compositionally biased region" description="Low complexity" evidence="2">
    <location>
        <begin position="184"/>
        <end position="196"/>
    </location>
</feature>
<reference evidence="3 4" key="1">
    <citation type="submission" date="2019-07" db="EMBL/GenBank/DDBJ databases">
        <title>Draft genome assembly of a fouling barnacle, Amphibalanus amphitrite (Darwin, 1854): The first reference genome for Thecostraca.</title>
        <authorList>
            <person name="Kim W."/>
        </authorList>
    </citation>
    <scope>NUCLEOTIDE SEQUENCE [LARGE SCALE GENOMIC DNA]</scope>
    <source>
        <strain evidence="3">SNU_AA5</strain>
        <tissue evidence="3">Soma without cirri and trophi</tissue>
    </source>
</reference>
<feature type="compositionally biased region" description="Low complexity" evidence="2">
    <location>
        <begin position="1"/>
        <end position="20"/>
    </location>
</feature>